<gene>
    <name evidence="3" type="ORF">ABEB36_010384</name>
</gene>
<organism evidence="3 4">
    <name type="scientific">Hypothenemus hampei</name>
    <name type="common">Coffee berry borer</name>
    <dbReference type="NCBI Taxonomy" id="57062"/>
    <lineage>
        <taxon>Eukaryota</taxon>
        <taxon>Metazoa</taxon>
        <taxon>Ecdysozoa</taxon>
        <taxon>Arthropoda</taxon>
        <taxon>Hexapoda</taxon>
        <taxon>Insecta</taxon>
        <taxon>Pterygota</taxon>
        <taxon>Neoptera</taxon>
        <taxon>Endopterygota</taxon>
        <taxon>Coleoptera</taxon>
        <taxon>Polyphaga</taxon>
        <taxon>Cucujiformia</taxon>
        <taxon>Curculionidae</taxon>
        <taxon>Scolytinae</taxon>
        <taxon>Hypothenemus</taxon>
    </lineage>
</organism>
<dbReference type="SMART" id="SM00705">
    <property type="entry name" value="THEG"/>
    <property type="match status" value="3"/>
</dbReference>
<dbReference type="Pfam" id="PF14912">
    <property type="entry name" value="THEG"/>
    <property type="match status" value="2"/>
</dbReference>
<feature type="region of interest" description="Disordered" evidence="2">
    <location>
        <begin position="1"/>
        <end position="53"/>
    </location>
</feature>
<feature type="compositionally biased region" description="Low complexity" evidence="2">
    <location>
        <begin position="10"/>
        <end position="19"/>
    </location>
</feature>
<dbReference type="PANTHER" id="PTHR15901">
    <property type="entry name" value="TESTICULAR HAPLOID EXPRESSED GENE PROTEIN"/>
    <property type="match status" value="1"/>
</dbReference>
<dbReference type="InterPro" id="IPR006623">
    <property type="entry name" value="THEG"/>
</dbReference>
<sequence>MSQNNRSRTTTKIETAKWTTMKRPSDHIIRLAQPKKNFPVTQGDGTQKPGKKSTIKYKLSKRILNLAKPKYVNTKKLGQTPVDPLTESITTVSPSALLYKPTKRILELAQPK</sequence>
<name>A0ABD1EJZ8_HYPHA</name>
<dbReference type="PANTHER" id="PTHR15901:SF16">
    <property type="entry name" value="TESTICULAR HAPLOID EXPRESSED GENE PROTEIN"/>
    <property type="match status" value="1"/>
</dbReference>
<reference evidence="3 4" key="1">
    <citation type="submission" date="2024-05" db="EMBL/GenBank/DDBJ databases">
        <title>Genetic variation in Jamaican populations of the coffee berry borer (Hypothenemus hampei).</title>
        <authorList>
            <person name="Errbii M."/>
            <person name="Myrie A."/>
        </authorList>
    </citation>
    <scope>NUCLEOTIDE SEQUENCE [LARGE SCALE GENOMIC DNA]</scope>
    <source>
        <strain evidence="3">JA-Hopewell-2020-01-JO</strain>
        <tissue evidence="3">Whole body</tissue>
    </source>
</reference>
<evidence type="ECO:0000256" key="1">
    <source>
        <dbReference type="ARBA" id="ARBA00022737"/>
    </source>
</evidence>
<evidence type="ECO:0000256" key="2">
    <source>
        <dbReference type="SAM" id="MobiDB-lite"/>
    </source>
</evidence>
<evidence type="ECO:0000313" key="4">
    <source>
        <dbReference type="Proteomes" id="UP001566132"/>
    </source>
</evidence>
<keyword evidence="1" id="KW-0677">Repeat</keyword>
<dbReference type="InterPro" id="IPR042401">
    <property type="entry name" value="SPMAP2-like"/>
</dbReference>
<proteinExistence type="predicted"/>
<protein>
    <submittedName>
        <fullName evidence="3">Uncharacterized protein</fullName>
    </submittedName>
</protein>
<evidence type="ECO:0000313" key="3">
    <source>
        <dbReference type="EMBL" id="KAL1494866.1"/>
    </source>
</evidence>
<dbReference type="EMBL" id="JBDJPC010000007">
    <property type="protein sequence ID" value="KAL1494866.1"/>
    <property type="molecule type" value="Genomic_DNA"/>
</dbReference>
<dbReference type="AlphaFoldDB" id="A0ABD1EJZ8"/>
<comment type="caution">
    <text evidence="3">The sequence shown here is derived from an EMBL/GenBank/DDBJ whole genome shotgun (WGS) entry which is preliminary data.</text>
</comment>
<accession>A0ABD1EJZ8</accession>
<dbReference type="Proteomes" id="UP001566132">
    <property type="component" value="Unassembled WGS sequence"/>
</dbReference>
<keyword evidence="4" id="KW-1185">Reference proteome</keyword>